<sequence length="191" mass="21765">MFSSYIENPTNCRFEGQDPDEKIFLLLRAHPITNLGWITAAIVIFFVPFIAARFLPIFNLDLETIPQTFEILFLIVNYLVVLIIVFEGFLQWYFNVIIVTEKNIVDVDFHSLLFKNIDMAPLRNVEDTSSSMGGILQSIFHYGDVFIQTAGTSKNIDLLDVPRPHHVADFILDLTHNIHSKGGNHASHHPV</sequence>
<accession>A0A0G0QMH5</accession>
<protein>
    <recommendedName>
        <fullName evidence="4">DUF304 domain-containing protein</fullName>
    </recommendedName>
</protein>
<reference evidence="2 3" key="1">
    <citation type="journal article" date="2015" name="Nature">
        <title>rRNA introns, odd ribosomes, and small enigmatic genomes across a large radiation of phyla.</title>
        <authorList>
            <person name="Brown C.T."/>
            <person name="Hug L.A."/>
            <person name="Thomas B.C."/>
            <person name="Sharon I."/>
            <person name="Castelle C.J."/>
            <person name="Singh A."/>
            <person name="Wilkins M.J."/>
            <person name="Williams K.H."/>
            <person name="Banfield J.F."/>
        </authorList>
    </citation>
    <scope>NUCLEOTIDE SEQUENCE [LARGE SCALE GENOMIC DNA]</scope>
</reference>
<feature type="transmembrane region" description="Helical" evidence="1">
    <location>
        <begin position="71"/>
        <end position="94"/>
    </location>
</feature>
<dbReference type="Proteomes" id="UP000034881">
    <property type="component" value="Unassembled WGS sequence"/>
</dbReference>
<dbReference type="AlphaFoldDB" id="A0A0G0QMH5"/>
<keyword evidence="1" id="KW-0812">Transmembrane</keyword>
<comment type="caution">
    <text evidence="2">The sequence shown here is derived from an EMBL/GenBank/DDBJ whole genome shotgun (WGS) entry which is preliminary data.</text>
</comment>
<evidence type="ECO:0000313" key="2">
    <source>
        <dbReference type="EMBL" id="KKR41594.1"/>
    </source>
</evidence>
<gene>
    <name evidence="2" type="ORF">UT77_C0009G0052</name>
</gene>
<evidence type="ECO:0000313" key="3">
    <source>
        <dbReference type="Proteomes" id="UP000034881"/>
    </source>
</evidence>
<evidence type="ECO:0008006" key="4">
    <source>
        <dbReference type="Google" id="ProtNLM"/>
    </source>
</evidence>
<name>A0A0G0QMH5_9BACT</name>
<feature type="transmembrane region" description="Helical" evidence="1">
    <location>
        <begin position="35"/>
        <end position="59"/>
    </location>
</feature>
<keyword evidence="1" id="KW-0472">Membrane</keyword>
<evidence type="ECO:0000256" key="1">
    <source>
        <dbReference type="SAM" id="Phobius"/>
    </source>
</evidence>
<keyword evidence="1" id="KW-1133">Transmembrane helix</keyword>
<organism evidence="2 3">
    <name type="scientific">Candidatus Daviesbacteria bacterium GW2011_GWC2_40_12</name>
    <dbReference type="NCBI Taxonomy" id="1618431"/>
    <lineage>
        <taxon>Bacteria</taxon>
        <taxon>Candidatus Daviesiibacteriota</taxon>
    </lineage>
</organism>
<proteinExistence type="predicted"/>
<dbReference type="EMBL" id="LBYB01000009">
    <property type="protein sequence ID" value="KKR41594.1"/>
    <property type="molecule type" value="Genomic_DNA"/>
</dbReference>